<protein>
    <submittedName>
        <fullName evidence="1">Methylmalonic aciduria and homocystinuria type D protein</fullName>
    </submittedName>
</protein>
<dbReference type="EMBL" id="JADWDC010000050">
    <property type="protein sequence ID" value="MCC0178648.1"/>
    <property type="molecule type" value="Genomic_DNA"/>
</dbReference>
<reference evidence="1" key="1">
    <citation type="journal article" date="2021" name="Antonie Van Leeuwenhoek">
        <title>Draft genome and description of Waterburya agarophytonicola gen. nov. sp. nov. (Pleurocapsales, Cyanobacteria): a seaweed symbiont.</title>
        <authorList>
            <person name="Bonthond G."/>
            <person name="Shalygin S."/>
            <person name="Bayer T."/>
            <person name="Weinberger F."/>
        </authorList>
    </citation>
    <scope>NUCLEOTIDE SEQUENCE</scope>
    <source>
        <strain evidence="1">KI4</strain>
    </source>
</reference>
<dbReference type="Proteomes" id="UP000729733">
    <property type="component" value="Unassembled WGS sequence"/>
</dbReference>
<accession>A0A964FKB1</accession>
<dbReference type="InterPro" id="IPR019362">
    <property type="entry name" value="MMADHC"/>
</dbReference>
<keyword evidence="2" id="KW-1185">Reference proteome</keyword>
<dbReference type="PANTHER" id="PTHR13192">
    <property type="entry name" value="MY011 PROTEIN"/>
    <property type="match status" value="1"/>
</dbReference>
<dbReference type="GO" id="GO:0009235">
    <property type="term" value="P:cobalamin metabolic process"/>
    <property type="evidence" value="ECO:0007669"/>
    <property type="project" value="InterPro"/>
</dbReference>
<proteinExistence type="predicted"/>
<comment type="caution">
    <text evidence="1">The sequence shown here is derived from an EMBL/GenBank/DDBJ whole genome shotgun (WGS) entry which is preliminary data.</text>
</comment>
<gene>
    <name evidence="1" type="ORF">I4641_16885</name>
</gene>
<sequence>MTINNPTPSKEEIQVCITAPSQFVLEYQQFLLPDWEISITHLVLILQESHISLKEFNHRVVTEKDRLRANFLRFGWELIFTLQDQGYQSDLFDPRTGYPLLGQKGKFTLDDNATVKALLNYPVIEYNNCSLLEHPTWGDRVYPSTVATTAPEDLIQDSANKISIALGLRLKI</sequence>
<dbReference type="Pfam" id="PF10229">
    <property type="entry name" value="MMADHC"/>
    <property type="match status" value="1"/>
</dbReference>
<name>A0A964FKB1_9CYAN</name>
<evidence type="ECO:0000313" key="1">
    <source>
        <dbReference type="EMBL" id="MCC0178648.1"/>
    </source>
</evidence>
<dbReference type="PANTHER" id="PTHR13192:SF3">
    <property type="entry name" value="COBALAMIN TRAFFICKING PROTEIN CBLD"/>
    <property type="match status" value="1"/>
</dbReference>
<evidence type="ECO:0000313" key="2">
    <source>
        <dbReference type="Proteomes" id="UP000729733"/>
    </source>
</evidence>
<organism evidence="1 2">
    <name type="scientific">Waterburya agarophytonicola KI4</name>
    <dbReference type="NCBI Taxonomy" id="2874699"/>
    <lineage>
        <taxon>Bacteria</taxon>
        <taxon>Bacillati</taxon>
        <taxon>Cyanobacteriota</taxon>
        <taxon>Cyanophyceae</taxon>
        <taxon>Pleurocapsales</taxon>
        <taxon>Hyellaceae</taxon>
        <taxon>Waterburya</taxon>
        <taxon>Waterburya agarophytonicola</taxon>
    </lineage>
</organism>
<dbReference type="AlphaFoldDB" id="A0A964FKB1"/>
<dbReference type="RefSeq" id="WP_229641751.1">
    <property type="nucleotide sequence ID" value="NZ_JADWDC010000050.1"/>
</dbReference>